<organism evidence="2 3">
    <name type="scientific">Agrobacterium genomosp. 2 str. CFBP 5494</name>
    <dbReference type="NCBI Taxonomy" id="1183436"/>
    <lineage>
        <taxon>Bacteria</taxon>
        <taxon>Pseudomonadati</taxon>
        <taxon>Pseudomonadota</taxon>
        <taxon>Alphaproteobacteria</taxon>
        <taxon>Hyphomicrobiales</taxon>
        <taxon>Rhizobiaceae</taxon>
        <taxon>Rhizobium/Agrobacterium group</taxon>
        <taxon>Agrobacterium</taxon>
        <taxon>Agrobacterium tumefaciens complex</taxon>
    </lineage>
</organism>
<dbReference type="AlphaFoldDB" id="A0A9W5EZ76"/>
<comment type="caution">
    <text evidence="2">The sequence shown here is derived from an EMBL/GenBank/DDBJ whole genome shotgun (WGS) entry which is preliminary data.</text>
</comment>
<gene>
    <name evidence="2" type="ORF">AGR2A_Cc120145</name>
</gene>
<protein>
    <submittedName>
        <fullName evidence="2">Acyl carrier protein</fullName>
    </submittedName>
</protein>
<dbReference type="InterPro" id="IPR009081">
    <property type="entry name" value="PP-bd_ACP"/>
</dbReference>
<dbReference type="PROSITE" id="PS50075">
    <property type="entry name" value="CARRIER"/>
    <property type="match status" value="1"/>
</dbReference>
<dbReference type="InterPro" id="IPR036736">
    <property type="entry name" value="ACP-like_sf"/>
</dbReference>
<keyword evidence="3" id="KW-1185">Reference proteome</keyword>
<feature type="domain" description="Carrier" evidence="1">
    <location>
        <begin position="4"/>
        <end position="87"/>
    </location>
</feature>
<evidence type="ECO:0000259" key="1">
    <source>
        <dbReference type="PROSITE" id="PS50075"/>
    </source>
</evidence>
<dbReference type="EMBL" id="FBVY01000004">
    <property type="protein sequence ID" value="CUW87690.1"/>
    <property type="molecule type" value="Genomic_DNA"/>
</dbReference>
<dbReference type="Proteomes" id="UP000191933">
    <property type="component" value="Unassembled WGS sequence"/>
</dbReference>
<evidence type="ECO:0000313" key="2">
    <source>
        <dbReference type="EMBL" id="CUW87690.1"/>
    </source>
</evidence>
<dbReference type="Gene3D" id="1.10.1200.10">
    <property type="entry name" value="ACP-like"/>
    <property type="match status" value="1"/>
</dbReference>
<sequence length="89" mass="9846">MNMLAAKTSEIEIADTIHSYLSDRFPAYAPFSADTPLLEGGVIDSLGFLELMIFLGEGFGIILDDEHFTPDNLGTPADLVAFVLRERRR</sequence>
<reference evidence="2 3" key="1">
    <citation type="submission" date="2016-01" db="EMBL/GenBank/DDBJ databases">
        <authorList>
            <person name="Regsiter A."/>
            <person name="william w."/>
        </authorList>
    </citation>
    <scope>NUCLEOTIDE SEQUENCE [LARGE SCALE GENOMIC DNA]</scope>
    <source>
        <strain evidence="2 3">CFBP 5494</strain>
    </source>
</reference>
<proteinExistence type="predicted"/>
<accession>A0A9W5EZ76</accession>
<evidence type="ECO:0000313" key="3">
    <source>
        <dbReference type="Proteomes" id="UP000191933"/>
    </source>
</evidence>
<name>A0A9W5EZ76_9HYPH</name>
<dbReference type="SUPFAM" id="SSF47336">
    <property type="entry name" value="ACP-like"/>
    <property type="match status" value="1"/>
</dbReference>